<name>A0A068S4U8_9FUNG</name>
<keyword evidence="3" id="KW-1185">Reference proteome</keyword>
<dbReference type="Proteomes" id="UP000027586">
    <property type="component" value="Unassembled WGS sequence"/>
</dbReference>
<dbReference type="VEuPathDB" id="FungiDB:LCOR_07985.1"/>
<feature type="compositionally biased region" description="Basic and acidic residues" evidence="1">
    <location>
        <begin position="64"/>
        <end position="74"/>
    </location>
</feature>
<protein>
    <submittedName>
        <fullName evidence="2">Uncharacterized protein</fullName>
    </submittedName>
</protein>
<evidence type="ECO:0000313" key="3">
    <source>
        <dbReference type="Proteomes" id="UP000027586"/>
    </source>
</evidence>
<comment type="caution">
    <text evidence="2">The sequence shown here is derived from an EMBL/GenBank/DDBJ whole genome shotgun (WGS) entry which is preliminary data.</text>
</comment>
<gene>
    <name evidence="2" type="ORF">LCOR_07985.1</name>
</gene>
<evidence type="ECO:0000313" key="2">
    <source>
        <dbReference type="EMBL" id="CDH56990.1"/>
    </source>
</evidence>
<sequence length="89" mass="9905">MAGDALSTIIIEHTRCYNLPLVLQYANPAKHGQLRPVTFSGILVSTHKLLLFLGHSFCSTMNTAHREAPERTDTPRSTNNNNEDRSILS</sequence>
<reference evidence="2" key="1">
    <citation type="submission" date="2013-08" db="EMBL/GenBank/DDBJ databases">
        <title>Gene expansion shapes genome architecture in the human pathogen Lichtheimia corymbifera: an evolutionary genomics analysis in the ancient terrestrial Mucorales (Mucoromycotina).</title>
        <authorList>
            <person name="Schwartze V.U."/>
            <person name="Winter S."/>
            <person name="Shelest E."/>
            <person name="Marcet-Houben M."/>
            <person name="Horn F."/>
            <person name="Wehner S."/>
            <person name="Hoffmann K."/>
            <person name="Riege K."/>
            <person name="Sammeth M."/>
            <person name="Nowrousian M."/>
            <person name="Valiante V."/>
            <person name="Linde J."/>
            <person name="Jacobsen I.D."/>
            <person name="Marz M."/>
            <person name="Brakhage A.A."/>
            <person name="Gabaldon T."/>
            <person name="Bocker S."/>
            <person name="Voigt K."/>
        </authorList>
    </citation>
    <scope>NUCLEOTIDE SEQUENCE [LARGE SCALE GENOMIC DNA]</scope>
    <source>
        <strain evidence="2">FSU 9682</strain>
    </source>
</reference>
<proteinExistence type="predicted"/>
<evidence type="ECO:0000256" key="1">
    <source>
        <dbReference type="SAM" id="MobiDB-lite"/>
    </source>
</evidence>
<feature type="region of interest" description="Disordered" evidence="1">
    <location>
        <begin position="63"/>
        <end position="89"/>
    </location>
</feature>
<accession>A0A068S4U8</accession>
<organism evidence="2 3">
    <name type="scientific">Lichtheimia corymbifera JMRC:FSU:9682</name>
    <dbReference type="NCBI Taxonomy" id="1263082"/>
    <lineage>
        <taxon>Eukaryota</taxon>
        <taxon>Fungi</taxon>
        <taxon>Fungi incertae sedis</taxon>
        <taxon>Mucoromycota</taxon>
        <taxon>Mucoromycotina</taxon>
        <taxon>Mucoromycetes</taxon>
        <taxon>Mucorales</taxon>
        <taxon>Lichtheimiaceae</taxon>
        <taxon>Lichtheimia</taxon>
    </lineage>
</organism>
<dbReference type="EMBL" id="CBTN010000042">
    <property type="protein sequence ID" value="CDH56990.1"/>
    <property type="molecule type" value="Genomic_DNA"/>
</dbReference>
<dbReference type="AlphaFoldDB" id="A0A068S4U8"/>